<dbReference type="EMBL" id="JBHSIT010000003">
    <property type="protein sequence ID" value="MFC4908357.1"/>
    <property type="molecule type" value="Genomic_DNA"/>
</dbReference>
<keyword evidence="7" id="KW-1185">Reference proteome</keyword>
<protein>
    <submittedName>
        <fullName evidence="6">RNA polymerase sigma factor</fullName>
    </submittedName>
</protein>
<keyword evidence="4" id="KW-0804">Transcription</keyword>
<organism evidence="6 7">
    <name type="scientific">Actinomadura gamaensis</name>
    <dbReference type="NCBI Taxonomy" id="1763541"/>
    <lineage>
        <taxon>Bacteria</taxon>
        <taxon>Bacillati</taxon>
        <taxon>Actinomycetota</taxon>
        <taxon>Actinomycetes</taxon>
        <taxon>Streptosporangiales</taxon>
        <taxon>Thermomonosporaceae</taxon>
        <taxon>Actinomadura</taxon>
    </lineage>
</organism>
<dbReference type="Gene3D" id="1.10.1740.10">
    <property type="match status" value="1"/>
</dbReference>
<dbReference type="InterPro" id="IPR013325">
    <property type="entry name" value="RNA_pol_sigma_r2"/>
</dbReference>
<comment type="caution">
    <text evidence="6">The sequence shown here is derived from an EMBL/GenBank/DDBJ whole genome shotgun (WGS) entry which is preliminary data.</text>
</comment>
<name>A0ABV9TW88_9ACTN</name>
<keyword evidence="1" id="KW-0805">Transcription regulation</keyword>
<evidence type="ECO:0000256" key="3">
    <source>
        <dbReference type="ARBA" id="ARBA00023125"/>
    </source>
</evidence>
<keyword evidence="2" id="KW-0731">Sigma factor</keyword>
<evidence type="ECO:0000256" key="4">
    <source>
        <dbReference type="ARBA" id="ARBA00023163"/>
    </source>
</evidence>
<feature type="domain" description="RNA polymerase sigma-70 region 2" evidence="5">
    <location>
        <begin position="13"/>
        <end position="77"/>
    </location>
</feature>
<keyword evidence="3" id="KW-0238">DNA-binding</keyword>
<dbReference type="Proteomes" id="UP001595872">
    <property type="component" value="Unassembled WGS sequence"/>
</dbReference>
<evidence type="ECO:0000313" key="7">
    <source>
        <dbReference type="Proteomes" id="UP001595872"/>
    </source>
</evidence>
<sequence>MSGEREARFERAFRAHSGEILGYLARRTEPAEDAADLMAEVSATAWRRVDDLPPGDEARPWLYGTARKVPANHRRGRPRRDRLAGRLREALGSALR</sequence>
<proteinExistence type="predicted"/>
<dbReference type="InterPro" id="IPR007627">
    <property type="entry name" value="RNA_pol_sigma70_r2"/>
</dbReference>
<reference evidence="7" key="1">
    <citation type="journal article" date="2019" name="Int. J. Syst. Evol. Microbiol.">
        <title>The Global Catalogue of Microorganisms (GCM) 10K type strain sequencing project: providing services to taxonomists for standard genome sequencing and annotation.</title>
        <authorList>
            <consortium name="The Broad Institute Genomics Platform"/>
            <consortium name="The Broad Institute Genome Sequencing Center for Infectious Disease"/>
            <person name="Wu L."/>
            <person name="Ma J."/>
        </authorList>
    </citation>
    <scope>NUCLEOTIDE SEQUENCE [LARGE SCALE GENOMIC DNA]</scope>
    <source>
        <strain evidence="7">KLKA75</strain>
    </source>
</reference>
<dbReference type="InterPro" id="IPR039425">
    <property type="entry name" value="RNA_pol_sigma-70-like"/>
</dbReference>
<dbReference type="PANTHER" id="PTHR43133">
    <property type="entry name" value="RNA POLYMERASE ECF-TYPE SIGMA FACTO"/>
    <property type="match status" value="1"/>
</dbReference>
<accession>A0ABV9TW88</accession>
<evidence type="ECO:0000256" key="2">
    <source>
        <dbReference type="ARBA" id="ARBA00023082"/>
    </source>
</evidence>
<evidence type="ECO:0000256" key="1">
    <source>
        <dbReference type="ARBA" id="ARBA00023015"/>
    </source>
</evidence>
<dbReference type="SUPFAM" id="SSF88946">
    <property type="entry name" value="Sigma2 domain of RNA polymerase sigma factors"/>
    <property type="match status" value="1"/>
</dbReference>
<dbReference type="RefSeq" id="WP_378254890.1">
    <property type="nucleotide sequence ID" value="NZ_JBHSIT010000003.1"/>
</dbReference>
<dbReference type="PANTHER" id="PTHR43133:SF8">
    <property type="entry name" value="RNA POLYMERASE SIGMA FACTOR HI_1459-RELATED"/>
    <property type="match status" value="1"/>
</dbReference>
<gene>
    <name evidence="6" type="ORF">ACFPCY_13565</name>
</gene>
<evidence type="ECO:0000313" key="6">
    <source>
        <dbReference type="EMBL" id="MFC4908357.1"/>
    </source>
</evidence>
<dbReference type="Pfam" id="PF04542">
    <property type="entry name" value="Sigma70_r2"/>
    <property type="match status" value="1"/>
</dbReference>
<evidence type="ECO:0000259" key="5">
    <source>
        <dbReference type="Pfam" id="PF04542"/>
    </source>
</evidence>